<dbReference type="GO" id="GO:0046872">
    <property type="term" value="F:metal ion binding"/>
    <property type="evidence" value="ECO:0007669"/>
    <property type="project" value="UniProtKB-KW"/>
</dbReference>
<evidence type="ECO:0000256" key="6">
    <source>
        <dbReference type="ARBA" id="ARBA00023014"/>
    </source>
</evidence>
<evidence type="ECO:0000256" key="2">
    <source>
        <dbReference type="ARBA" id="ARBA00022485"/>
    </source>
</evidence>
<dbReference type="PROSITE" id="PS51918">
    <property type="entry name" value="RADICAL_SAM"/>
    <property type="match status" value="1"/>
</dbReference>
<organism evidence="8">
    <name type="scientific">Thermogladius calderae</name>
    <dbReference type="NCBI Taxonomy" id="1200300"/>
    <lineage>
        <taxon>Archaea</taxon>
        <taxon>Thermoproteota</taxon>
        <taxon>Thermoprotei</taxon>
        <taxon>Desulfurococcales</taxon>
        <taxon>Desulfurococcaceae</taxon>
        <taxon>Thermogladius</taxon>
    </lineage>
</organism>
<keyword evidence="6" id="KW-0411">Iron-sulfur</keyword>
<dbReference type="SFLD" id="SFLDG01083">
    <property type="entry name" value="Uncharacterised_Radical_SAM_Su"/>
    <property type="match status" value="1"/>
</dbReference>
<evidence type="ECO:0000259" key="7">
    <source>
        <dbReference type="PROSITE" id="PS51918"/>
    </source>
</evidence>
<protein>
    <submittedName>
        <fullName evidence="8">Radical SAM protein</fullName>
    </submittedName>
</protein>
<comment type="cofactor">
    <cofactor evidence="1">
        <name>[4Fe-4S] cluster</name>
        <dbReference type="ChEBI" id="CHEBI:49883"/>
    </cofactor>
</comment>
<dbReference type="Pfam" id="PF04055">
    <property type="entry name" value="Radical_SAM"/>
    <property type="match status" value="1"/>
</dbReference>
<dbReference type="InterPro" id="IPR058240">
    <property type="entry name" value="rSAM_sf"/>
</dbReference>
<sequence length="295" mass="33537">MPYKTCTYSCVYCQLGRTNNLTVERKCFYDWREVAGEIVGFLTGNRDSVDYVTFVPNGEPTLDACMGRTIESVKRETDARVAVLTNASLLWAEEVRGDLELADVVSVKVDAVEEGVWRRVNRPHLSLRRDRILEGLREFARGFKRMLISETMLVHGLNTSSDDYREIALFLRELNPSKAYISIPIRPPTEPFVKPPTERDLIEAYEEFKRVLGAGRVELLNMPEPPPRIIGGDPATWLLNTTAVHPLRYEHALKALEGRVGDPAGLIEGLIRENLLSKTEYEGAVYLLRNFRIKQ</sequence>
<keyword evidence="2" id="KW-0004">4Fe-4S</keyword>
<dbReference type="SUPFAM" id="SSF102114">
    <property type="entry name" value="Radical SAM enzymes"/>
    <property type="match status" value="1"/>
</dbReference>
<dbReference type="EMBL" id="DRYK01000030">
    <property type="protein sequence ID" value="HHP67588.1"/>
    <property type="molecule type" value="Genomic_DNA"/>
</dbReference>
<evidence type="ECO:0000256" key="4">
    <source>
        <dbReference type="ARBA" id="ARBA00022723"/>
    </source>
</evidence>
<evidence type="ECO:0000256" key="5">
    <source>
        <dbReference type="ARBA" id="ARBA00023004"/>
    </source>
</evidence>
<dbReference type="SFLD" id="SFLDS00029">
    <property type="entry name" value="Radical_SAM"/>
    <property type="match status" value="1"/>
</dbReference>
<dbReference type="AlphaFoldDB" id="A0A7J3XXY2"/>
<gene>
    <name evidence="8" type="ORF">ENM60_02185</name>
</gene>
<dbReference type="GO" id="GO:0051539">
    <property type="term" value="F:4 iron, 4 sulfur cluster binding"/>
    <property type="evidence" value="ECO:0007669"/>
    <property type="project" value="UniProtKB-KW"/>
</dbReference>
<dbReference type="GO" id="GO:0003824">
    <property type="term" value="F:catalytic activity"/>
    <property type="evidence" value="ECO:0007669"/>
    <property type="project" value="InterPro"/>
</dbReference>
<dbReference type="PANTHER" id="PTHR43787">
    <property type="entry name" value="FEMO COFACTOR BIOSYNTHESIS PROTEIN NIFB-RELATED"/>
    <property type="match status" value="1"/>
</dbReference>
<proteinExistence type="predicted"/>
<reference evidence="8" key="1">
    <citation type="journal article" date="2020" name="mSystems">
        <title>Genome- and Community-Level Interaction Insights into Carbon Utilization and Element Cycling Functions of Hydrothermarchaeota in Hydrothermal Sediment.</title>
        <authorList>
            <person name="Zhou Z."/>
            <person name="Liu Y."/>
            <person name="Xu W."/>
            <person name="Pan J."/>
            <person name="Luo Z.H."/>
            <person name="Li M."/>
        </authorList>
    </citation>
    <scope>NUCLEOTIDE SEQUENCE [LARGE SCALE GENOMIC DNA]</scope>
    <source>
        <strain evidence="8">SpSt-110</strain>
    </source>
</reference>
<comment type="caution">
    <text evidence="8">The sequence shown here is derived from an EMBL/GenBank/DDBJ whole genome shotgun (WGS) entry which is preliminary data.</text>
</comment>
<dbReference type="InterPro" id="IPR040084">
    <property type="entry name" value="GTPase_Obg"/>
</dbReference>
<feature type="domain" description="Radical SAM core" evidence="7">
    <location>
        <begin position="1"/>
        <end position="233"/>
    </location>
</feature>
<dbReference type="InterPro" id="IPR013785">
    <property type="entry name" value="Aldolase_TIM"/>
</dbReference>
<dbReference type="CDD" id="cd01335">
    <property type="entry name" value="Radical_SAM"/>
    <property type="match status" value="1"/>
</dbReference>
<evidence type="ECO:0000256" key="3">
    <source>
        <dbReference type="ARBA" id="ARBA00022691"/>
    </source>
</evidence>
<evidence type="ECO:0000313" key="8">
    <source>
        <dbReference type="EMBL" id="HHP67588.1"/>
    </source>
</evidence>
<dbReference type="Gene3D" id="3.20.20.70">
    <property type="entry name" value="Aldolase class I"/>
    <property type="match status" value="1"/>
</dbReference>
<dbReference type="InterPro" id="IPR007197">
    <property type="entry name" value="rSAM"/>
</dbReference>
<keyword evidence="3" id="KW-0949">S-adenosyl-L-methionine</keyword>
<accession>A0A7J3XXY2</accession>
<name>A0A7J3XXY2_9CREN</name>
<dbReference type="PANTHER" id="PTHR43787:SF11">
    <property type="entry name" value="UPF0026 PROTEIN SLR1464"/>
    <property type="match status" value="1"/>
</dbReference>
<evidence type="ECO:0000256" key="1">
    <source>
        <dbReference type="ARBA" id="ARBA00001966"/>
    </source>
</evidence>
<keyword evidence="5" id="KW-0408">Iron</keyword>
<keyword evidence="4" id="KW-0479">Metal-binding</keyword>